<dbReference type="Pfam" id="PF00899">
    <property type="entry name" value="ThiF"/>
    <property type="match status" value="1"/>
</dbReference>
<dbReference type="InterPro" id="IPR035985">
    <property type="entry name" value="Ubiquitin-activating_enz"/>
</dbReference>
<dbReference type="RefSeq" id="WP_110941211.1">
    <property type="nucleotide sequence ID" value="NZ_FQZV01000025.1"/>
</dbReference>
<proteinExistence type="predicted"/>
<dbReference type="GO" id="GO:0008641">
    <property type="term" value="F:ubiquitin-like modifier activating enzyme activity"/>
    <property type="evidence" value="ECO:0007669"/>
    <property type="project" value="InterPro"/>
</dbReference>
<dbReference type="CDD" id="cd00757">
    <property type="entry name" value="ThiF_MoeB_HesA_family"/>
    <property type="match status" value="1"/>
</dbReference>
<dbReference type="GO" id="GO:0061503">
    <property type="term" value="F:tRNA threonylcarbamoyladenosine dehydratase"/>
    <property type="evidence" value="ECO:0007669"/>
    <property type="project" value="TreeGrafter"/>
</dbReference>
<evidence type="ECO:0000313" key="2">
    <source>
        <dbReference type="EMBL" id="SHJ43417.1"/>
    </source>
</evidence>
<dbReference type="SUPFAM" id="SSF69572">
    <property type="entry name" value="Activating enzymes of the ubiquitin-like proteins"/>
    <property type="match status" value="1"/>
</dbReference>
<sequence length="225" mass="24873">MKRYSRNMSMLSHAENEGLNRVRICVVGCGGLGGHIIEMLGRIGIGTITAVDGDVFEESNLNRQILSDVPSLGQPKAVKAKERMALVNPFVHVEPFVQRLDSENAIAILKGHELIMDALDNIESRFVLQEAAEQLNIPLIHGAIAGWYGQVSTIFPGDKTLNFLYPDRQAKGLEKELGNPSFTPALVASIQVSEAIKVIIGRGELLRRKILFINTLEQEYEIIEL</sequence>
<evidence type="ECO:0000259" key="1">
    <source>
        <dbReference type="Pfam" id="PF00899"/>
    </source>
</evidence>
<feature type="domain" description="THIF-type NAD/FAD binding fold" evidence="1">
    <location>
        <begin position="4"/>
        <end position="223"/>
    </location>
</feature>
<dbReference type="PANTHER" id="PTHR43267:SF1">
    <property type="entry name" value="TRNA THREONYLCARBAMOYLADENOSINE DEHYDRATASE"/>
    <property type="match status" value="1"/>
</dbReference>
<reference evidence="3" key="1">
    <citation type="submission" date="2016-11" db="EMBL/GenBank/DDBJ databases">
        <authorList>
            <person name="Varghese N."/>
            <person name="Submissions S."/>
        </authorList>
    </citation>
    <scope>NUCLEOTIDE SEQUENCE [LARGE SCALE GENOMIC DNA]</scope>
    <source>
        <strain evidence="3">DSM 17957</strain>
    </source>
</reference>
<dbReference type="InterPro" id="IPR000594">
    <property type="entry name" value="ThiF_NAD_FAD-bd"/>
</dbReference>
<organism evidence="2 3">
    <name type="scientific">Geosporobacter subterraneus DSM 17957</name>
    <dbReference type="NCBI Taxonomy" id="1121919"/>
    <lineage>
        <taxon>Bacteria</taxon>
        <taxon>Bacillati</taxon>
        <taxon>Bacillota</taxon>
        <taxon>Clostridia</taxon>
        <taxon>Peptostreptococcales</taxon>
        <taxon>Thermotaleaceae</taxon>
        <taxon>Geosporobacter</taxon>
    </lineage>
</organism>
<keyword evidence="3" id="KW-1185">Reference proteome</keyword>
<dbReference type="GO" id="GO:0016779">
    <property type="term" value="F:nucleotidyltransferase activity"/>
    <property type="evidence" value="ECO:0007669"/>
    <property type="project" value="UniProtKB-KW"/>
</dbReference>
<dbReference type="InterPro" id="IPR045886">
    <property type="entry name" value="ThiF/MoeB/HesA"/>
</dbReference>
<name>A0A1M6J9M1_9FIRM</name>
<keyword evidence="2" id="KW-0808">Transferase</keyword>
<dbReference type="GO" id="GO:0061504">
    <property type="term" value="P:cyclic threonylcarbamoyladenosine biosynthetic process"/>
    <property type="evidence" value="ECO:0007669"/>
    <property type="project" value="TreeGrafter"/>
</dbReference>
<dbReference type="STRING" id="1121919.SAMN02745975_02072"/>
<accession>A0A1M6J9M1</accession>
<dbReference type="OrthoDB" id="9804286at2"/>
<dbReference type="Gene3D" id="3.40.50.720">
    <property type="entry name" value="NAD(P)-binding Rossmann-like Domain"/>
    <property type="match status" value="1"/>
</dbReference>
<evidence type="ECO:0000313" key="3">
    <source>
        <dbReference type="Proteomes" id="UP000184536"/>
    </source>
</evidence>
<dbReference type="Proteomes" id="UP000184536">
    <property type="component" value="Unassembled WGS sequence"/>
</dbReference>
<protein>
    <submittedName>
        <fullName evidence="2">Molybdopterin or thiamine biosynthesis adenylyltransferase</fullName>
    </submittedName>
</protein>
<gene>
    <name evidence="2" type="ORF">SAMN02745975_02072</name>
</gene>
<dbReference type="PANTHER" id="PTHR43267">
    <property type="entry name" value="TRNA THREONYLCARBAMOYLADENOSINE DEHYDRATASE"/>
    <property type="match status" value="1"/>
</dbReference>
<dbReference type="AlphaFoldDB" id="A0A1M6J9M1"/>
<dbReference type="EMBL" id="FQZV01000025">
    <property type="protein sequence ID" value="SHJ43417.1"/>
    <property type="molecule type" value="Genomic_DNA"/>
</dbReference>
<keyword evidence="2" id="KW-0548">Nucleotidyltransferase</keyword>